<dbReference type="Pfam" id="PF01261">
    <property type="entry name" value="AP_endonuc_2"/>
    <property type="match status" value="1"/>
</dbReference>
<dbReference type="Gene3D" id="3.20.20.150">
    <property type="entry name" value="Divalent-metal-dependent TIM barrel enzymes"/>
    <property type="match status" value="1"/>
</dbReference>
<gene>
    <name evidence="2" type="ORF">CBYS24578_00017288</name>
</gene>
<dbReference type="PANTHER" id="PTHR12110">
    <property type="entry name" value="HYDROXYPYRUVATE ISOMERASE"/>
    <property type="match status" value="1"/>
</dbReference>
<evidence type="ECO:0000313" key="2">
    <source>
        <dbReference type="EMBL" id="CAG9990362.1"/>
    </source>
</evidence>
<dbReference type="InterPro" id="IPR050312">
    <property type="entry name" value="IolE/XylAMocC-like"/>
</dbReference>
<dbReference type="EMBL" id="CABFNO020001472">
    <property type="protein sequence ID" value="CAG9990362.1"/>
    <property type="molecule type" value="Genomic_DNA"/>
</dbReference>
<evidence type="ECO:0000313" key="3">
    <source>
        <dbReference type="Proteomes" id="UP000754883"/>
    </source>
</evidence>
<feature type="domain" description="Xylose isomerase-like TIM barrel" evidence="1">
    <location>
        <begin position="27"/>
        <end position="318"/>
    </location>
</feature>
<reference evidence="3" key="1">
    <citation type="submission" date="2019-06" db="EMBL/GenBank/DDBJ databases">
        <authorList>
            <person name="Broberg M."/>
        </authorList>
    </citation>
    <scope>NUCLEOTIDE SEQUENCE [LARGE SCALE GENOMIC DNA]</scope>
</reference>
<dbReference type="PANTHER" id="PTHR12110:SF57">
    <property type="entry name" value="DIOXYGENASE, PUTATIVE-RELATED"/>
    <property type="match status" value="1"/>
</dbReference>
<sequence>MVTLRPSIMSASLGRAWLHDFDAKAHQASKHGFEGIEIFYEDLEHLAKRLTSKETPDGEDILQAARHVHETCTREKLEIIGLQPFLFYEGLVDRSQHARLIEKIHLWFRIAKELQTTIIQIPANFLPADQVTTDINVIVEDLRQLADLGLKESPPIRFVYENLCWSTVNDTWDSAWDVVKRVDRSNFGICLDTFNIAGRVWADPTSPTGKTPNADADLEASLQKMIQEVELEKVFYIQFVDAERLAVPLDETHPFHVPGQPPRMSWSRNARTFAYETDRGAYLPVEKVAKAIIDGLGYQGWVSLELFSRTMAEEGEQVPYEHAKRGMASWKKFQERVQSN</sequence>
<dbReference type="InterPro" id="IPR013022">
    <property type="entry name" value="Xyl_isomerase-like_TIM-brl"/>
</dbReference>
<reference evidence="2 3" key="2">
    <citation type="submission" date="2021-10" db="EMBL/GenBank/DDBJ databases">
        <authorList>
            <person name="Piombo E."/>
        </authorList>
    </citation>
    <scope>NUCLEOTIDE SEQUENCE [LARGE SCALE GENOMIC DNA]</scope>
</reference>
<dbReference type="SUPFAM" id="SSF51658">
    <property type="entry name" value="Xylose isomerase-like"/>
    <property type="match status" value="1"/>
</dbReference>
<evidence type="ECO:0000259" key="1">
    <source>
        <dbReference type="Pfam" id="PF01261"/>
    </source>
</evidence>
<keyword evidence="3" id="KW-1185">Reference proteome</keyword>
<dbReference type="OrthoDB" id="5360893at2759"/>
<organism evidence="2 3">
    <name type="scientific">Clonostachys byssicola</name>
    <dbReference type="NCBI Taxonomy" id="160290"/>
    <lineage>
        <taxon>Eukaryota</taxon>
        <taxon>Fungi</taxon>
        <taxon>Dikarya</taxon>
        <taxon>Ascomycota</taxon>
        <taxon>Pezizomycotina</taxon>
        <taxon>Sordariomycetes</taxon>
        <taxon>Hypocreomycetidae</taxon>
        <taxon>Hypocreales</taxon>
        <taxon>Bionectriaceae</taxon>
        <taxon>Clonostachys</taxon>
    </lineage>
</organism>
<accession>A0A9N9UGP0</accession>
<dbReference type="InterPro" id="IPR036237">
    <property type="entry name" value="Xyl_isomerase-like_sf"/>
</dbReference>
<comment type="caution">
    <text evidence="2">The sequence shown here is derived from an EMBL/GenBank/DDBJ whole genome shotgun (WGS) entry which is preliminary data.</text>
</comment>
<proteinExistence type="predicted"/>
<dbReference type="AlphaFoldDB" id="A0A9N9UGP0"/>
<dbReference type="Proteomes" id="UP000754883">
    <property type="component" value="Unassembled WGS sequence"/>
</dbReference>
<protein>
    <recommendedName>
        <fullName evidence="1">Xylose isomerase-like TIM barrel domain-containing protein</fullName>
    </recommendedName>
</protein>
<name>A0A9N9UGP0_9HYPO</name>